<organism evidence="1 2">
    <name type="scientific">Brassica cretica</name>
    <name type="common">Mustard</name>
    <dbReference type="NCBI Taxonomy" id="69181"/>
    <lineage>
        <taxon>Eukaryota</taxon>
        <taxon>Viridiplantae</taxon>
        <taxon>Streptophyta</taxon>
        <taxon>Embryophyta</taxon>
        <taxon>Tracheophyta</taxon>
        <taxon>Spermatophyta</taxon>
        <taxon>Magnoliopsida</taxon>
        <taxon>eudicotyledons</taxon>
        <taxon>Gunneridae</taxon>
        <taxon>Pentapetalae</taxon>
        <taxon>rosids</taxon>
        <taxon>malvids</taxon>
        <taxon>Brassicales</taxon>
        <taxon>Brassicaceae</taxon>
        <taxon>Brassiceae</taxon>
        <taxon>Brassica</taxon>
    </lineage>
</organism>
<name>A0ABQ7ERG5_BRACR</name>
<protein>
    <submittedName>
        <fullName evidence="1">Uncharacterized protein</fullName>
    </submittedName>
</protein>
<reference evidence="1 2" key="1">
    <citation type="journal article" date="2020" name="BMC Genomics">
        <title>Intraspecific diversification of the crop wild relative Brassica cretica Lam. using demographic model selection.</title>
        <authorList>
            <person name="Kioukis A."/>
            <person name="Michalopoulou V.A."/>
            <person name="Briers L."/>
            <person name="Pirintsos S."/>
            <person name="Studholme D.J."/>
            <person name="Pavlidis P."/>
            <person name="Sarris P.F."/>
        </authorList>
    </citation>
    <scope>NUCLEOTIDE SEQUENCE [LARGE SCALE GENOMIC DNA]</scope>
    <source>
        <strain evidence="2">cv. PFS-1207/04</strain>
    </source>
</reference>
<keyword evidence="2" id="KW-1185">Reference proteome</keyword>
<dbReference type="Proteomes" id="UP000266723">
    <property type="component" value="Unassembled WGS sequence"/>
</dbReference>
<comment type="caution">
    <text evidence="1">The sequence shown here is derived from an EMBL/GenBank/DDBJ whole genome shotgun (WGS) entry which is preliminary data.</text>
</comment>
<accession>A0ABQ7ERG5</accession>
<dbReference type="EMBL" id="QGKV02000297">
    <property type="protein sequence ID" value="KAF3605942.1"/>
    <property type="molecule type" value="Genomic_DNA"/>
</dbReference>
<sequence length="102" mass="11498">MVHRAIEAYDSWWAPTVPLLLVLTPGLSEFGSGLLDEISSEDDGSSPVERVMFERSLLLGVCVELWRMRSRLRLILSEIRRTWEVGGRGEDGMEFMSSGVAR</sequence>
<evidence type="ECO:0000313" key="1">
    <source>
        <dbReference type="EMBL" id="KAF3605942.1"/>
    </source>
</evidence>
<evidence type="ECO:0000313" key="2">
    <source>
        <dbReference type="Proteomes" id="UP000266723"/>
    </source>
</evidence>
<gene>
    <name evidence="1" type="ORF">DY000_02046146</name>
</gene>
<proteinExistence type="predicted"/>